<name>A0A0W8CU48_PHYNI</name>
<dbReference type="GO" id="GO:0005654">
    <property type="term" value="C:nucleoplasm"/>
    <property type="evidence" value="ECO:0007669"/>
    <property type="project" value="TreeGrafter"/>
</dbReference>
<dbReference type="InterPro" id="IPR051137">
    <property type="entry name" value="PP4R3-like"/>
</dbReference>
<comment type="subcellular location">
    <subcellularLocation>
        <location evidence="1">Nucleus</location>
    </subcellularLocation>
</comment>
<keyword evidence="2" id="KW-0539">Nucleus</keyword>
<evidence type="ECO:0000259" key="4">
    <source>
        <dbReference type="Pfam" id="PF04802"/>
    </source>
</evidence>
<gene>
    <name evidence="6" type="ORF">AM587_10002590</name>
    <name evidence="5" type="ORF">AM587_10003842</name>
</gene>
<dbReference type="STRING" id="4790.A0A0W8CU48"/>
<evidence type="ECO:0000256" key="2">
    <source>
        <dbReference type="ARBA" id="ARBA00023242"/>
    </source>
</evidence>
<evidence type="ECO:0000256" key="3">
    <source>
        <dbReference type="SAM" id="MobiDB-lite"/>
    </source>
</evidence>
<feature type="region of interest" description="Disordered" evidence="3">
    <location>
        <begin position="602"/>
        <end position="773"/>
    </location>
</feature>
<dbReference type="EMBL" id="LNFO01004095">
    <property type="protein sequence ID" value="KUF81598.1"/>
    <property type="molecule type" value="Genomic_DNA"/>
</dbReference>
<dbReference type="GO" id="GO:0072542">
    <property type="term" value="F:protein phosphatase activator activity"/>
    <property type="evidence" value="ECO:0007669"/>
    <property type="project" value="TreeGrafter"/>
</dbReference>
<feature type="compositionally biased region" description="Basic and acidic residues" evidence="3">
    <location>
        <begin position="672"/>
        <end position="684"/>
    </location>
</feature>
<evidence type="ECO:0000313" key="6">
    <source>
        <dbReference type="EMBL" id="KUF87561.1"/>
    </source>
</evidence>
<feature type="compositionally biased region" description="Polar residues" evidence="3">
    <location>
        <begin position="609"/>
        <end position="619"/>
    </location>
</feature>
<proteinExistence type="predicted"/>
<dbReference type="Pfam" id="PF04802">
    <property type="entry name" value="PP4R3"/>
    <property type="match status" value="1"/>
</dbReference>
<dbReference type="OrthoDB" id="27483at2759"/>
<evidence type="ECO:0000313" key="7">
    <source>
        <dbReference type="Proteomes" id="UP000052943"/>
    </source>
</evidence>
<dbReference type="AlphaFoldDB" id="A0A0W8CU48"/>
<dbReference type="GO" id="GO:0030289">
    <property type="term" value="C:protein phosphatase 4 complex"/>
    <property type="evidence" value="ECO:0007669"/>
    <property type="project" value="TreeGrafter"/>
</dbReference>
<protein>
    <submittedName>
        <fullName evidence="6">Serine/threonine-protein phosphatase 4 regulatory subunit 3</fullName>
    </submittedName>
</protein>
<organism evidence="6 7">
    <name type="scientific">Phytophthora nicotianae</name>
    <name type="common">Potato buckeye rot agent</name>
    <name type="synonym">Phytophthora parasitica</name>
    <dbReference type="NCBI Taxonomy" id="4792"/>
    <lineage>
        <taxon>Eukaryota</taxon>
        <taxon>Sar</taxon>
        <taxon>Stramenopiles</taxon>
        <taxon>Oomycota</taxon>
        <taxon>Peronosporomycetes</taxon>
        <taxon>Peronosporales</taxon>
        <taxon>Peronosporaceae</taxon>
        <taxon>Phytophthora</taxon>
    </lineage>
</organism>
<sequence>MEGGSSLDQLFRDDIKPYERIRSRLALAWRFLLADNPRPATVRCGAPGRDPASAEDVASNCALQSAQGPHGQGDRFIIGEPNENVDSVCVPNEQDGAYIVKLLDLFDVCELDADKTVLHKLFDIFYAMLEMCNRGVIEILLNETNFISVVGVFGYNPGLIREMDFRTALEGDGGFQEVIPITDRRVVERVHMNFRIQVIKDNVLSRSLPDGCVLLLEHMANENNFHILSFISETEDYWKSIKDLVSSSDKRVDGLGLLKAIISMARVTKPLDRPQRREPFGARPVFGSFIDDLFSDGELFAAFGTILGSPDSKPMEVALAVDILNMLVVYQGPDRLRSYLASEGKCIPAPASDKERITWTPDSSLFTALLVVFERNEPLRIQLFNLLREIFRVPLGQDDKFLSVFYPNYMHWLLQPLKNNAFVPDESAMFDLQDSIMELLTFCTENHGYRVKYLFGRQPIATYAEKMLRSTNKLFVIHAVKFVRACAVRAEAFFSRFLIQNDLFTPMLANLEIGKPNTGAVGSVILEVLSFIEKTNLTSLVEHIYTKFYETYKAECPLVFEAIRTRHDGNTGSEDVDMSSADANKVQFVRAGSIDDEEELYFEKDTETTESSPEFTKNGLSEEEVPCQNRPRSIKLVDYDDDDDESTTKKENISTDLISTSPRGADIEEEERELKLPVRKKKEDEVDTQSFLGGSNVLAQKKAQQSSKKARSPQFKNVFQKISWKLGTPNSSENGSSSTTPAAEKIGGNNSDGKQDDSNSNSVGSDDAAGVDGGNVESAALAAAKRKLALEEVTNSESLLKKAKTCTPISSS</sequence>
<dbReference type="EMBL" id="LNFO01002006">
    <property type="protein sequence ID" value="KUF87561.1"/>
    <property type="molecule type" value="Genomic_DNA"/>
</dbReference>
<dbReference type="PANTHER" id="PTHR23318:SF0">
    <property type="entry name" value="SERINE_THREONINE-PROTEIN PHOSPHATASE 4 REGULATORY SUBUNIT 3"/>
    <property type="match status" value="1"/>
</dbReference>
<evidence type="ECO:0000256" key="1">
    <source>
        <dbReference type="ARBA" id="ARBA00004123"/>
    </source>
</evidence>
<feature type="domain" description="Serine/threonine-protein phosphatase 4 regulatory subunit 3-like central" evidence="4">
    <location>
        <begin position="96"/>
        <end position="567"/>
    </location>
</feature>
<feature type="compositionally biased region" description="Low complexity" evidence="3">
    <location>
        <begin position="758"/>
        <end position="770"/>
    </location>
</feature>
<dbReference type="Proteomes" id="UP000052943">
    <property type="component" value="Unassembled WGS sequence"/>
</dbReference>
<feature type="compositionally biased region" description="Polar residues" evidence="3">
    <location>
        <begin position="728"/>
        <end position="741"/>
    </location>
</feature>
<evidence type="ECO:0000313" key="5">
    <source>
        <dbReference type="EMBL" id="KUF81598.1"/>
    </source>
</evidence>
<dbReference type="PANTHER" id="PTHR23318">
    <property type="entry name" value="ATP SYNTHASE GAMMA-RELATED"/>
    <property type="match status" value="1"/>
</dbReference>
<comment type="caution">
    <text evidence="6">The sequence shown here is derived from an EMBL/GenBank/DDBJ whole genome shotgun (WGS) entry which is preliminary data.</text>
</comment>
<reference evidence="6 7" key="1">
    <citation type="submission" date="2015-11" db="EMBL/GenBank/DDBJ databases">
        <title>Genomes and virulence difference between two physiological races of Phytophthora nicotianae.</title>
        <authorList>
            <person name="Liu H."/>
            <person name="Ma X."/>
            <person name="Yu H."/>
            <person name="Fang D."/>
            <person name="Li Y."/>
            <person name="Wang X."/>
            <person name="Wang W."/>
            <person name="Dong Y."/>
            <person name="Xiao B."/>
        </authorList>
    </citation>
    <scope>NUCLEOTIDE SEQUENCE [LARGE SCALE GENOMIC DNA]</scope>
    <source>
        <strain evidence="6">Race 0</strain>
        <strain evidence="7">race 0</strain>
    </source>
</reference>
<accession>A0A0W8CU48</accession>
<dbReference type="InterPro" id="IPR006887">
    <property type="entry name" value="P4R3-like_central_dom"/>
</dbReference>